<keyword evidence="4" id="KW-1185">Reference proteome</keyword>
<evidence type="ECO:0000256" key="2">
    <source>
        <dbReference type="SAM" id="SignalP"/>
    </source>
</evidence>
<keyword evidence="2" id="KW-0732">Signal</keyword>
<organism evidence="3 4">
    <name type="scientific">Psychroserpens luteus</name>
    <dbReference type="NCBI Taxonomy" id="1434066"/>
    <lineage>
        <taxon>Bacteria</taxon>
        <taxon>Pseudomonadati</taxon>
        <taxon>Bacteroidota</taxon>
        <taxon>Flavobacteriia</taxon>
        <taxon>Flavobacteriales</taxon>
        <taxon>Flavobacteriaceae</taxon>
        <taxon>Psychroserpens</taxon>
    </lineage>
</organism>
<dbReference type="EMBL" id="JBHUOS010000001">
    <property type="protein sequence ID" value="MFD2914432.1"/>
    <property type="molecule type" value="Genomic_DNA"/>
</dbReference>
<sequence length="229" mass="26976">MKRLLYILFILPLMLTAQIEPVVQDSTVVEYILVDGDSIPKTAIDLNEVLLLHKLKFSSKEDRITYLILKRKTLKVYPYAKLAADRLTTLSERLEKLESKRAKKKYAKKIQKYIEDEFSTELKKLTRTEGQILVKLIHRQTGTTTFGLIKELRSGWRAFWFNTTASMFDISLKEEFNPMEVKEDFLIEDILERAFQNRQLERQKPAIDFDFYDLTDKWLNNKATAETKN</sequence>
<feature type="signal peptide" evidence="2">
    <location>
        <begin position="1"/>
        <end position="19"/>
    </location>
</feature>
<evidence type="ECO:0000313" key="3">
    <source>
        <dbReference type="EMBL" id="MFD2914432.1"/>
    </source>
</evidence>
<dbReference type="InterPro" id="IPR025636">
    <property type="entry name" value="DUF4294"/>
</dbReference>
<protein>
    <submittedName>
        <fullName evidence="3">DUF4294 domain-containing protein</fullName>
    </submittedName>
</protein>
<feature type="coiled-coil region" evidence="1">
    <location>
        <begin position="80"/>
        <end position="107"/>
    </location>
</feature>
<keyword evidence="1" id="KW-0175">Coiled coil</keyword>
<gene>
    <name evidence="3" type="ORF">ACFS29_02190</name>
</gene>
<dbReference type="Pfam" id="PF14127">
    <property type="entry name" value="DUF4294"/>
    <property type="match status" value="1"/>
</dbReference>
<proteinExistence type="predicted"/>
<dbReference type="Proteomes" id="UP001597548">
    <property type="component" value="Unassembled WGS sequence"/>
</dbReference>
<comment type="caution">
    <text evidence="3">The sequence shown here is derived from an EMBL/GenBank/DDBJ whole genome shotgun (WGS) entry which is preliminary data.</text>
</comment>
<dbReference type="RefSeq" id="WP_194507880.1">
    <property type="nucleotide sequence ID" value="NZ_JADILU010000003.1"/>
</dbReference>
<reference evidence="4" key="1">
    <citation type="journal article" date="2019" name="Int. J. Syst. Evol. Microbiol.">
        <title>The Global Catalogue of Microorganisms (GCM) 10K type strain sequencing project: providing services to taxonomists for standard genome sequencing and annotation.</title>
        <authorList>
            <consortium name="The Broad Institute Genomics Platform"/>
            <consortium name="The Broad Institute Genome Sequencing Center for Infectious Disease"/>
            <person name="Wu L."/>
            <person name="Ma J."/>
        </authorList>
    </citation>
    <scope>NUCLEOTIDE SEQUENCE [LARGE SCALE GENOMIC DNA]</scope>
    <source>
        <strain evidence="4">KCTC 32514</strain>
    </source>
</reference>
<accession>A0ABW5ZRY9</accession>
<name>A0ABW5ZRY9_9FLAO</name>
<evidence type="ECO:0000256" key="1">
    <source>
        <dbReference type="SAM" id="Coils"/>
    </source>
</evidence>
<evidence type="ECO:0000313" key="4">
    <source>
        <dbReference type="Proteomes" id="UP001597548"/>
    </source>
</evidence>
<feature type="chain" id="PRO_5046794521" evidence="2">
    <location>
        <begin position="20"/>
        <end position="229"/>
    </location>
</feature>